<organism evidence="1 2">
    <name type="scientific">Pyrococcus horikoshii</name>
    <dbReference type="NCBI Taxonomy" id="53953"/>
    <lineage>
        <taxon>Archaea</taxon>
        <taxon>Methanobacteriati</taxon>
        <taxon>Methanobacteriota</taxon>
        <taxon>Thermococci</taxon>
        <taxon>Thermococcales</taxon>
        <taxon>Thermococcaceae</taxon>
        <taxon>Pyrococcus</taxon>
    </lineage>
</organism>
<evidence type="ECO:0000313" key="2">
    <source>
        <dbReference type="Proteomes" id="UP000617544"/>
    </source>
</evidence>
<comment type="caution">
    <text evidence="1">The sequence shown here is derived from an EMBL/GenBank/DDBJ whole genome shotgun (WGS) entry which is preliminary data.</text>
</comment>
<dbReference type="AlphaFoldDB" id="A0A832WNF0"/>
<dbReference type="GeneID" id="1442706"/>
<name>A0A832WNF0_PYRHR</name>
<accession>A0A832WNF0</accession>
<dbReference type="Proteomes" id="UP000617544">
    <property type="component" value="Unassembled WGS sequence"/>
</dbReference>
<protein>
    <submittedName>
        <fullName evidence="1">DUF257 family protein</fullName>
    </submittedName>
</protein>
<evidence type="ECO:0000313" key="1">
    <source>
        <dbReference type="EMBL" id="HII61761.1"/>
    </source>
</evidence>
<sequence length="237" mass="26512">MEAAQRFESGLFEYLGGIHPGELYLITYTSEEPVHLAFYILVKNLAESNIPFAVIDVLDHLHLIKVNLKLAGIDTSIIDKAKVIKVGGFIETGEIVKRISFDSEILVFGKQLNEMIMRLGASKGRPIIIIGVGAEKIVRMFEGSPSELETFFALLGRAPLGNESFSRIVFLNTSLLQKEALYEFIELATRVFELKLEGEAGIDKRLSFKIVKSMKFEEYGEELKVSASTLQNHLKTL</sequence>
<dbReference type="InterPro" id="IPR005489">
    <property type="entry name" value="DUF257"/>
</dbReference>
<dbReference type="OMA" id="GELYLIT"/>
<proteinExistence type="predicted"/>
<dbReference type="Pfam" id="PF03192">
    <property type="entry name" value="DUF257"/>
    <property type="match status" value="1"/>
</dbReference>
<dbReference type="RefSeq" id="WP_010885924.1">
    <property type="nucleotide sequence ID" value="NZ_DUJN01000007.1"/>
</dbReference>
<reference evidence="1" key="1">
    <citation type="journal article" date="2020" name="bioRxiv">
        <title>A rank-normalized archaeal taxonomy based on genome phylogeny resolves widespread incomplete and uneven classifications.</title>
        <authorList>
            <person name="Rinke C."/>
            <person name="Chuvochina M."/>
            <person name="Mussig A.J."/>
            <person name="Chaumeil P.-A."/>
            <person name="Waite D.W."/>
            <person name="Whitman W.B."/>
            <person name="Parks D.H."/>
            <person name="Hugenholtz P."/>
        </authorList>
    </citation>
    <scope>NUCLEOTIDE SEQUENCE</scope>
    <source>
        <strain evidence="1">UBA8834</strain>
    </source>
</reference>
<dbReference type="Gene3D" id="3.40.50.11570">
    <property type="entry name" value="Protein of unknown function DUF257"/>
    <property type="match status" value="1"/>
</dbReference>
<dbReference type="EMBL" id="DUJN01000007">
    <property type="protein sequence ID" value="HII61761.1"/>
    <property type="molecule type" value="Genomic_DNA"/>
</dbReference>
<gene>
    <name evidence="1" type="ORF">HA331_08510</name>
</gene>